<sequence>MKVEFINCQEVRMGSPYKICDLKLEGKWVPVLPDEDWQDVICISPCSRFVGLVAWDTQKNEPGFIVYTIDIREQKYSVCDRMSGCCSDLTWDPDASVFIPHLA</sequence>
<reference evidence="1 2" key="1">
    <citation type="submission" date="2019-02" db="EMBL/GenBank/DDBJ databases">
        <title>Deep-cultivation of Planctomycetes and their phenomic and genomic characterization uncovers novel biology.</title>
        <authorList>
            <person name="Wiegand S."/>
            <person name="Jogler M."/>
            <person name="Boedeker C."/>
            <person name="Pinto D."/>
            <person name="Vollmers J."/>
            <person name="Rivas-Marin E."/>
            <person name="Kohn T."/>
            <person name="Peeters S.H."/>
            <person name="Heuer A."/>
            <person name="Rast P."/>
            <person name="Oberbeckmann S."/>
            <person name="Bunk B."/>
            <person name="Jeske O."/>
            <person name="Meyerdierks A."/>
            <person name="Storesund J.E."/>
            <person name="Kallscheuer N."/>
            <person name="Luecker S."/>
            <person name="Lage O.M."/>
            <person name="Pohl T."/>
            <person name="Merkel B.J."/>
            <person name="Hornburger P."/>
            <person name="Mueller R.-W."/>
            <person name="Bruemmer F."/>
            <person name="Labrenz M."/>
            <person name="Spormann A.M."/>
            <person name="Op den Camp H."/>
            <person name="Overmann J."/>
            <person name="Amann R."/>
            <person name="Jetten M.S.M."/>
            <person name="Mascher T."/>
            <person name="Medema M.H."/>
            <person name="Devos D.P."/>
            <person name="Kaster A.-K."/>
            <person name="Ovreas L."/>
            <person name="Rohde M."/>
            <person name="Galperin M.Y."/>
            <person name="Jogler C."/>
        </authorList>
    </citation>
    <scope>NUCLEOTIDE SEQUENCE [LARGE SCALE GENOMIC DNA]</scope>
    <source>
        <strain evidence="1 2">V22</strain>
    </source>
</reference>
<dbReference type="KEGG" id="chya:V22_36550"/>
<name>A0A517TDD5_9PLAN</name>
<proteinExistence type="predicted"/>
<protein>
    <recommendedName>
        <fullName evidence="3">WD40-like Beta Propeller Repeat protein</fullName>
    </recommendedName>
</protein>
<evidence type="ECO:0000313" key="2">
    <source>
        <dbReference type="Proteomes" id="UP000319976"/>
    </source>
</evidence>
<dbReference type="EMBL" id="CP036316">
    <property type="protein sequence ID" value="QDT66388.1"/>
    <property type="molecule type" value="Genomic_DNA"/>
</dbReference>
<keyword evidence="2" id="KW-1185">Reference proteome</keyword>
<evidence type="ECO:0008006" key="3">
    <source>
        <dbReference type="Google" id="ProtNLM"/>
    </source>
</evidence>
<evidence type="ECO:0000313" key="1">
    <source>
        <dbReference type="EMBL" id="QDT66388.1"/>
    </source>
</evidence>
<accession>A0A517TDD5</accession>
<dbReference type="Proteomes" id="UP000319976">
    <property type="component" value="Chromosome"/>
</dbReference>
<dbReference type="AlphaFoldDB" id="A0A517TDD5"/>
<gene>
    <name evidence="1" type="ORF">V22_36550</name>
</gene>
<organism evidence="1 2">
    <name type="scientific">Calycomorphotria hydatis</name>
    <dbReference type="NCBI Taxonomy" id="2528027"/>
    <lineage>
        <taxon>Bacteria</taxon>
        <taxon>Pseudomonadati</taxon>
        <taxon>Planctomycetota</taxon>
        <taxon>Planctomycetia</taxon>
        <taxon>Planctomycetales</taxon>
        <taxon>Planctomycetaceae</taxon>
        <taxon>Calycomorphotria</taxon>
    </lineage>
</organism>